<evidence type="ECO:0000313" key="2">
    <source>
        <dbReference type="EMBL" id="TGJ73273.1"/>
    </source>
</evidence>
<dbReference type="AlphaFoldDB" id="A0A8H2E9N6"/>
<feature type="compositionally biased region" description="Pro residues" evidence="1">
    <location>
        <begin position="66"/>
        <end position="78"/>
    </location>
</feature>
<protein>
    <submittedName>
        <fullName evidence="2">Uncharacterized protein</fullName>
    </submittedName>
</protein>
<dbReference type="Proteomes" id="UP000297595">
    <property type="component" value="Unassembled WGS sequence"/>
</dbReference>
<gene>
    <name evidence="2" type="ORF">EYR41_000381</name>
</gene>
<dbReference type="EMBL" id="SOZJ01000001">
    <property type="protein sequence ID" value="TGJ73273.1"/>
    <property type="molecule type" value="Genomic_DNA"/>
</dbReference>
<sequence length="131" mass="14555">MRNYLLPSFNFQNNYAGHVHRMGVVGDSMNMFQTAQRAHSQVTRGDFQPPGTIPDHNVNSPWTAPYLPPPPSAMPPPVQSGVFPPNGQPPYFPIQSDLGFRCPEKCLGPTSFEPFWSSFIHTKSSYSASKC</sequence>
<comment type="caution">
    <text evidence="2">The sequence shown here is derived from an EMBL/GenBank/DDBJ whole genome shotgun (WGS) entry which is preliminary data.</text>
</comment>
<accession>A0A8H2E9N6</accession>
<evidence type="ECO:0000313" key="3">
    <source>
        <dbReference type="Proteomes" id="UP000297595"/>
    </source>
</evidence>
<feature type="region of interest" description="Disordered" evidence="1">
    <location>
        <begin position="43"/>
        <end position="90"/>
    </location>
</feature>
<evidence type="ECO:0000256" key="1">
    <source>
        <dbReference type="SAM" id="MobiDB-lite"/>
    </source>
</evidence>
<reference evidence="2 3" key="1">
    <citation type="submission" date="2019-03" db="EMBL/GenBank/DDBJ databases">
        <title>Nematode-trapping fungi genome.</title>
        <authorList>
            <person name="Vidal-Diez De Ulzurrun G."/>
        </authorList>
    </citation>
    <scope>NUCLEOTIDE SEQUENCE [LARGE SCALE GENOMIC DNA]</scope>
    <source>
        <strain evidence="2 3">TWF154</strain>
    </source>
</reference>
<name>A0A8H2E9N6_ORBOL</name>
<proteinExistence type="predicted"/>
<organism evidence="2 3">
    <name type="scientific">Orbilia oligospora</name>
    <name type="common">Nematode-trapping fungus</name>
    <name type="synonym">Arthrobotrys oligospora</name>
    <dbReference type="NCBI Taxonomy" id="2813651"/>
    <lineage>
        <taxon>Eukaryota</taxon>
        <taxon>Fungi</taxon>
        <taxon>Dikarya</taxon>
        <taxon>Ascomycota</taxon>
        <taxon>Pezizomycotina</taxon>
        <taxon>Orbiliomycetes</taxon>
        <taxon>Orbiliales</taxon>
        <taxon>Orbiliaceae</taxon>
        <taxon>Orbilia</taxon>
    </lineage>
</organism>